<dbReference type="SFLD" id="SFLDF00301">
    <property type="entry name" value="2-iminoacetate_synthase_(ThiH)"/>
    <property type="match status" value="1"/>
</dbReference>
<proteinExistence type="predicted"/>
<dbReference type="NCBIfam" id="TIGR02351">
    <property type="entry name" value="thiH"/>
    <property type="match status" value="1"/>
</dbReference>
<feature type="compositionally biased region" description="Basic and acidic residues" evidence="7">
    <location>
        <begin position="1"/>
        <end position="15"/>
    </location>
</feature>
<name>A0ABP1FCB7_9FLAO</name>
<dbReference type="InterPro" id="IPR007197">
    <property type="entry name" value="rSAM"/>
</dbReference>
<protein>
    <submittedName>
        <fullName evidence="9">2-iminoacetate synthase</fullName>
        <ecNumber evidence="9">4.1.99.19</ecNumber>
    </submittedName>
</protein>
<comment type="caution">
    <text evidence="9">The sequence shown here is derived from an EMBL/GenBank/DDBJ whole genome shotgun (WGS) entry which is preliminary data.</text>
</comment>
<keyword evidence="6" id="KW-0411">Iron-sulfur</keyword>
<dbReference type="InterPro" id="IPR010722">
    <property type="entry name" value="BATS_dom"/>
</dbReference>
<reference evidence="9 10" key="1">
    <citation type="submission" date="2024-05" db="EMBL/GenBank/DDBJ databases">
        <authorList>
            <person name="Duchaud E."/>
        </authorList>
    </citation>
    <scope>NUCLEOTIDE SEQUENCE [LARGE SCALE GENOMIC DNA]</scope>
    <source>
        <strain evidence="9">Ena-SAMPLE-TAB-13-05-2024-13:56:06:370-140305</strain>
    </source>
</reference>
<evidence type="ECO:0000259" key="8">
    <source>
        <dbReference type="PROSITE" id="PS51918"/>
    </source>
</evidence>
<organism evidence="9 10">
    <name type="scientific">Tenacibaculum vairaonense</name>
    <dbReference type="NCBI Taxonomy" id="3137860"/>
    <lineage>
        <taxon>Bacteria</taxon>
        <taxon>Pseudomonadati</taxon>
        <taxon>Bacteroidota</taxon>
        <taxon>Flavobacteriia</taxon>
        <taxon>Flavobacteriales</taxon>
        <taxon>Flavobacteriaceae</taxon>
        <taxon>Tenacibaculum</taxon>
    </lineage>
</organism>
<dbReference type="CDD" id="cd01335">
    <property type="entry name" value="Radical_SAM"/>
    <property type="match status" value="1"/>
</dbReference>
<sequence>MLANKEETKSQESKAKSQRLTANNQKPKAFTQVFNTYNWDETLHSIFTKTSTDVEQALAKEKRDLEDFKALISPAAKPYLEQMAQMSRMLTKKRFGNTIQMYAPMYLSNECQNICTYCGFSLTNKIPRRTLTDDEILKEVNFLKQKGYDHILLVTGEANRTVGVDYIKNAIQLIKSEVSNITIEVQPLDQDEYELLIEEGLYAVLVYQETYHRQEYKKHHPKGKKSNFDYRLETPDRLGRAGIHKIGLGALFGLEDWRADSFFTALHLRYLQKTYWKTKYSISFPRLRPHSGGLEPKVEMTDADLVQLICAFRLLDEDVELSMSTRESEVFRNNIVNLGATSMSAESKTNPGGYTVEPQSLEQFEISDERSTEEIVAMLKKQGLEVVWKDWEHFN</sequence>
<evidence type="ECO:0000256" key="1">
    <source>
        <dbReference type="ARBA" id="ARBA00001966"/>
    </source>
</evidence>
<evidence type="ECO:0000313" key="9">
    <source>
        <dbReference type="EMBL" id="CAL2106215.1"/>
    </source>
</evidence>
<dbReference type="Proteomes" id="UP001497602">
    <property type="component" value="Unassembled WGS sequence"/>
</dbReference>
<feature type="region of interest" description="Disordered" evidence="7">
    <location>
        <begin position="1"/>
        <end position="22"/>
    </location>
</feature>
<keyword evidence="5" id="KW-0408">Iron</keyword>
<dbReference type="EMBL" id="CAXJRC010000011">
    <property type="protein sequence ID" value="CAL2106215.1"/>
    <property type="molecule type" value="Genomic_DNA"/>
</dbReference>
<dbReference type="InterPro" id="IPR013785">
    <property type="entry name" value="Aldolase_TIM"/>
</dbReference>
<dbReference type="SFLD" id="SFLDG01060">
    <property type="entry name" value="BATS_domain_containing"/>
    <property type="match status" value="1"/>
</dbReference>
<dbReference type="PANTHER" id="PTHR43583">
    <property type="entry name" value="2-IMINOACETATE SYNTHASE"/>
    <property type="match status" value="1"/>
</dbReference>
<keyword evidence="4" id="KW-0479">Metal-binding</keyword>
<keyword evidence="10" id="KW-1185">Reference proteome</keyword>
<dbReference type="Pfam" id="PF04055">
    <property type="entry name" value="Radical_SAM"/>
    <property type="match status" value="1"/>
</dbReference>
<feature type="domain" description="Radical SAM core" evidence="8">
    <location>
        <begin position="97"/>
        <end position="326"/>
    </location>
</feature>
<evidence type="ECO:0000256" key="6">
    <source>
        <dbReference type="ARBA" id="ARBA00023014"/>
    </source>
</evidence>
<keyword evidence="3" id="KW-0949">S-adenosyl-L-methionine</keyword>
<evidence type="ECO:0000313" key="10">
    <source>
        <dbReference type="Proteomes" id="UP001497602"/>
    </source>
</evidence>
<dbReference type="InterPro" id="IPR058240">
    <property type="entry name" value="rSAM_sf"/>
</dbReference>
<accession>A0ABP1FCB7</accession>
<dbReference type="InterPro" id="IPR034428">
    <property type="entry name" value="ThiH/NoCL/HydG-like"/>
</dbReference>
<dbReference type="PROSITE" id="PS51918">
    <property type="entry name" value="RADICAL_SAM"/>
    <property type="match status" value="1"/>
</dbReference>
<dbReference type="GO" id="GO:0036355">
    <property type="term" value="F:2-iminoacetate synthase activity"/>
    <property type="evidence" value="ECO:0007669"/>
    <property type="project" value="UniProtKB-EC"/>
</dbReference>
<evidence type="ECO:0000256" key="2">
    <source>
        <dbReference type="ARBA" id="ARBA00022485"/>
    </source>
</evidence>
<dbReference type="Pfam" id="PF06968">
    <property type="entry name" value="BATS"/>
    <property type="match status" value="1"/>
</dbReference>
<comment type="cofactor">
    <cofactor evidence="1">
        <name>[4Fe-4S] cluster</name>
        <dbReference type="ChEBI" id="CHEBI:49883"/>
    </cofactor>
</comment>
<keyword evidence="2" id="KW-0004">4Fe-4S</keyword>
<dbReference type="Gene3D" id="3.20.20.70">
    <property type="entry name" value="Aldolase class I"/>
    <property type="match status" value="1"/>
</dbReference>
<dbReference type="SFLD" id="SFLDS00029">
    <property type="entry name" value="Radical_SAM"/>
    <property type="match status" value="1"/>
</dbReference>
<keyword evidence="9" id="KW-0456">Lyase</keyword>
<dbReference type="SUPFAM" id="SSF102114">
    <property type="entry name" value="Radical SAM enzymes"/>
    <property type="match status" value="1"/>
</dbReference>
<dbReference type="SMART" id="SM00876">
    <property type="entry name" value="BATS"/>
    <property type="match status" value="1"/>
</dbReference>
<dbReference type="SFLD" id="SFLDG01081">
    <property type="entry name" value="cleavage_of_the_Ca-Cb_bond_in"/>
    <property type="match status" value="1"/>
</dbReference>
<evidence type="ECO:0000256" key="7">
    <source>
        <dbReference type="SAM" id="MobiDB-lite"/>
    </source>
</evidence>
<evidence type="ECO:0000256" key="3">
    <source>
        <dbReference type="ARBA" id="ARBA00022691"/>
    </source>
</evidence>
<evidence type="ECO:0000256" key="4">
    <source>
        <dbReference type="ARBA" id="ARBA00022723"/>
    </source>
</evidence>
<dbReference type="PANTHER" id="PTHR43583:SF1">
    <property type="entry name" value="2-IMINOACETATE SYNTHASE"/>
    <property type="match status" value="1"/>
</dbReference>
<evidence type="ECO:0000256" key="5">
    <source>
        <dbReference type="ARBA" id="ARBA00023004"/>
    </source>
</evidence>
<dbReference type="EC" id="4.1.99.19" evidence="9"/>
<gene>
    <name evidence="9" type="primary">thiH</name>
    <name evidence="9" type="ORF">T190115A13A_10371</name>
</gene>
<dbReference type="InterPro" id="IPR012726">
    <property type="entry name" value="ThiH"/>
</dbReference>
<dbReference type="RefSeq" id="WP_348737984.1">
    <property type="nucleotide sequence ID" value="NZ_CAXJRC010000011.1"/>
</dbReference>